<feature type="domain" description="Methyl-accepting transducer" evidence="10">
    <location>
        <begin position="424"/>
        <end position="660"/>
    </location>
</feature>
<feature type="domain" description="HAMP" evidence="11">
    <location>
        <begin position="364"/>
        <end position="419"/>
    </location>
</feature>
<sequence>MKSLRKLFLAQQFVGASVALASLIILLLAGFVATRSSDILLQRMQQNLQSQLGGATALVESAYELSRTQTEQVSERLLANFPQPLSLSTSERMTVGTGEAPVLRHGDTVLNLSFGTIEPFGQATGSVVTLFARDGEDFVRIATTLLDQNGQRAVGTKLAREHPAWQAISKGESYLGAATLFGRQYMTRYIPARDASGQVVGLFFVGYDLAAVIANLDASLAGLSFGDAGFAFVMHADPKQTGQAMFHPLHRGQDLAAIKAADGSAPYADALKADHGIIRFERSQAEQDAHAGFGSTYGGRTLQAGSPERMFAFQRSSVWDGVVVLGEADVEAFTQAATELRTQILLACALAALLMGSALWWLFSARLRPVADVVRSLERIGAGDLRVGTDRTDPDSRNELDLINRSVAHTAHGVGQLIASLRANATELQHSAHGLSATASAMASSANTQHAASSAMAAGVEEMAVSVNHVSDNARHTNEITSHNRELSRQGRAATDEALAQMTRIEQSVHGASNHLETLDNQTQQIGAVVALIREVSEQTNLLALNAAIEAARAGEAGRGFAVVADEVRKLAERTSTATGQIGDMIGQVQHGAQDAVQGMREAVARVRDGVEAVHSAASLINQIETGSGQITEAAGEIANALAEQAQAANSLGQDVERISLLVDESTRAASESETMVRRLEDMAERMSAEIARFRTDEG</sequence>
<comment type="caution">
    <text evidence="13">The sequence shown here is derived from an EMBL/GenBank/DDBJ whole genome shotgun (WGS) entry which is preliminary data.</text>
</comment>
<keyword evidence="8" id="KW-0175">Coiled coil</keyword>
<evidence type="ECO:0000256" key="1">
    <source>
        <dbReference type="ARBA" id="ARBA00004141"/>
    </source>
</evidence>
<dbReference type="PANTHER" id="PTHR32089:SF119">
    <property type="entry name" value="METHYL-ACCEPTING CHEMOTAXIS PROTEIN CTPL"/>
    <property type="match status" value="1"/>
</dbReference>
<dbReference type="PROSITE" id="PS50885">
    <property type="entry name" value="HAMP"/>
    <property type="match status" value="1"/>
</dbReference>
<protein>
    <submittedName>
        <fullName evidence="12">Methyl-accepting chemotaxis protein</fullName>
    </submittedName>
</protein>
<keyword evidence="3 9" id="KW-1133">Transmembrane helix</keyword>
<reference evidence="13 14" key="2">
    <citation type="submission" date="2017-07" db="EMBL/GenBank/DDBJ databases">
        <title>Candidatus Dactylopiibacterium carminicum, a nitrogen-fixing symbiont of the cochineal insect Dactylopius coccus and Dactylopius opuntiae (Hemiptera: Coccoidea: Dactylopiidae).</title>
        <authorList>
            <person name="Vera A."/>
        </authorList>
    </citation>
    <scope>NUCLEOTIDE SEQUENCE [LARGE SCALE GENOMIC DNA]</scope>
    <source>
        <strain evidence="13 14">NFDCM</strain>
    </source>
</reference>
<accession>A0A272EVT8</accession>
<dbReference type="SUPFAM" id="SSF103190">
    <property type="entry name" value="Sensory domain-like"/>
    <property type="match status" value="1"/>
</dbReference>
<evidence type="ECO:0000313" key="13">
    <source>
        <dbReference type="EMBL" id="PAS94166.1"/>
    </source>
</evidence>
<evidence type="ECO:0000313" key="14">
    <source>
        <dbReference type="Proteomes" id="UP000216107"/>
    </source>
</evidence>
<comment type="subcellular location">
    <subcellularLocation>
        <location evidence="1">Membrane</location>
        <topology evidence="1">Multi-pass membrane protein</topology>
    </subcellularLocation>
</comment>
<evidence type="ECO:0000259" key="10">
    <source>
        <dbReference type="PROSITE" id="PS50111"/>
    </source>
</evidence>
<dbReference type="SMART" id="SM00304">
    <property type="entry name" value="HAMP"/>
    <property type="match status" value="3"/>
</dbReference>
<keyword evidence="2 9" id="KW-0812">Transmembrane</keyword>
<dbReference type="GO" id="GO:0006935">
    <property type="term" value="P:chemotaxis"/>
    <property type="evidence" value="ECO:0007669"/>
    <property type="project" value="UniProtKB-ARBA"/>
</dbReference>
<dbReference type="CDD" id="cd11386">
    <property type="entry name" value="MCP_signal"/>
    <property type="match status" value="1"/>
</dbReference>
<reference evidence="12 15" key="1">
    <citation type="submission" date="2016-08" db="EMBL/GenBank/DDBJ databases">
        <title>Candidatus Dactylopiibacterium carminicum genome sequence.</title>
        <authorList>
            <person name="Ramirez-Puebla S.T."/>
            <person name="Ormeno-Orrillo E."/>
            <person name="Vera-Ponce De Leon A."/>
            <person name="Luis L."/>
            <person name="Sanchez-Flores A."/>
            <person name="Monica R."/>
            <person name="Martinez-Romero E."/>
        </authorList>
    </citation>
    <scope>NUCLEOTIDE SEQUENCE [LARGE SCALE GENOMIC DNA]</scope>
    <source>
        <strain evidence="12">END1</strain>
    </source>
</reference>
<dbReference type="SUPFAM" id="SSF58104">
    <property type="entry name" value="Methyl-accepting chemotaxis protein (MCP) signaling domain"/>
    <property type="match status" value="1"/>
</dbReference>
<evidence type="ECO:0000256" key="5">
    <source>
        <dbReference type="ARBA" id="ARBA00023224"/>
    </source>
</evidence>
<dbReference type="InterPro" id="IPR033462">
    <property type="entry name" value="Cache_3-Cache_2"/>
</dbReference>
<dbReference type="EMBL" id="MDUX01000012">
    <property type="protein sequence ID" value="KAF7599895.1"/>
    <property type="molecule type" value="Genomic_DNA"/>
</dbReference>
<dbReference type="Pfam" id="PF00015">
    <property type="entry name" value="MCPsignal"/>
    <property type="match status" value="1"/>
</dbReference>
<evidence type="ECO:0000259" key="11">
    <source>
        <dbReference type="PROSITE" id="PS50885"/>
    </source>
</evidence>
<dbReference type="Proteomes" id="UP000216107">
    <property type="component" value="Unassembled WGS sequence"/>
</dbReference>
<name>A0A272EVT8_9RHOO</name>
<dbReference type="InterPro" id="IPR003660">
    <property type="entry name" value="HAMP_dom"/>
</dbReference>
<dbReference type="EMBL" id="NMRN01000009">
    <property type="protein sequence ID" value="PAS94166.1"/>
    <property type="molecule type" value="Genomic_DNA"/>
</dbReference>
<dbReference type="Gene3D" id="1.10.287.950">
    <property type="entry name" value="Methyl-accepting chemotaxis protein"/>
    <property type="match status" value="1"/>
</dbReference>
<dbReference type="GO" id="GO:0007165">
    <property type="term" value="P:signal transduction"/>
    <property type="evidence" value="ECO:0007669"/>
    <property type="project" value="UniProtKB-KW"/>
</dbReference>
<dbReference type="PANTHER" id="PTHR32089">
    <property type="entry name" value="METHYL-ACCEPTING CHEMOTAXIS PROTEIN MCPB"/>
    <property type="match status" value="1"/>
</dbReference>
<proteinExistence type="inferred from homology"/>
<keyword evidence="15" id="KW-1185">Reference proteome</keyword>
<feature type="transmembrane region" description="Helical" evidence="9">
    <location>
        <begin position="12"/>
        <end position="34"/>
    </location>
</feature>
<evidence type="ECO:0000256" key="9">
    <source>
        <dbReference type="SAM" id="Phobius"/>
    </source>
</evidence>
<dbReference type="AlphaFoldDB" id="A0A272EVT8"/>
<gene>
    <name evidence="12" type="ORF">BGI27_05440</name>
    <name evidence="13" type="ORF">CGU29_04905</name>
</gene>
<dbReference type="PROSITE" id="PS50111">
    <property type="entry name" value="CHEMOTAXIS_TRANSDUC_2"/>
    <property type="match status" value="1"/>
</dbReference>
<dbReference type="RefSeq" id="WP_095523895.1">
    <property type="nucleotide sequence ID" value="NZ_MDUX01000012.1"/>
</dbReference>
<dbReference type="GO" id="GO:0016020">
    <property type="term" value="C:membrane"/>
    <property type="evidence" value="ECO:0007669"/>
    <property type="project" value="UniProtKB-SubCell"/>
</dbReference>
<keyword evidence="5 7" id="KW-0807">Transducer</keyword>
<dbReference type="FunFam" id="1.10.287.950:FF:000001">
    <property type="entry name" value="Methyl-accepting chemotaxis sensory transducer"/>
    <property type="match status" value="1"/>
</dbReference>
<evidence type="ECO:0000256" key="2">
    <source>
        <dbReference type="ARBA" id="ARBA00022692"/>
    </source>
</evidence>
<dbReference type="SMART" id="SM00283">
    <property type="entry name" value="MA"/>
    <property type="match status" value="1"/>
</dbReference>
<evidence type="ECO:0000256" key="7">
    <source>
        <dbReference type="PROSITE-ProRule" id="PRU00284"/>
    </source>
</evidence>
<dbReference type="Pfam" id="PF17201">
    <property type="entry name" value="Cache_3-Cache_2"/>
    <property type="match status" value="1"/>
</dbReference>
<evidence type="ECO:0000256" key="3">
    <source>
        <dbReference type="ARBA" id="ARBA00022989"/>
    </source>
</evidence>
<feature type="coiled-coil region" evidence="8">
    <location>
        <begin position="670"/>
        <end position="697"/>
    </location>
</feature>
<organism evidence="13 14">
    <name type="scientific">Candidatus Dactylopiibacterium carminicum</name>
    <dbReference type="NCBI Taxonomy" id="857335"/>
    <lineage>
        <taxon>Bacteria</taxon>
        <taxon>Pseudomonadati</taxon>
        <taxon>Pseudomonadota</taxon>
        <taxon>Betaproteobacteria</taxon>
        <taxon>Rhodocyclales</taxon>
        <taxon>Rhodocyclaceae</taxon>
        <taxon>Candidatus Dactylopiibacterium</taxon>
    </lineage>
</organism>
<evidence type="ECO:0000313" key="12">
    <source>
        <dbReference type="EMBL" id="KAF7599895.1"/>
    </source>
</evidence>
<dbReference type="InterPro" id="IPR004089">
    <property type="entry name" value="MCPsignal_dom"/>
</dbReference>
<dbReference type="Proteomes" id="UP000623509">
    <property type="component" value="Unassembled WGS sequence"/>
</dbReference>
<dbReference type="InterPro" id="IPR029151">
    <property type="entry name" value="Sensor-like_sf"/>
</dbReference>
<evidence type="ECO:0000256" key="4">
    <source>
        <dbReference type="ARBA" id="ARBA00023136"/>
    </source>
</evidence>
<evidence type="ECO:0000313" key="15">
    <source>
        <dbReference type="Proteomes" id="UP000623509"/>
    </source>
</evidence>
<evidence type="ECO:0000256" key="6">
    <source>
        <dbReference type="ARBA" id="ARBA00029447"/>
    </source>
</evidence>
<keyword evidence="4 9" id="KW-0472">Membrane</keyword>
<comment type="similarity">
    <text evidence="6">Belongs to the methyl-accepting chemotaxis (MCP) protein family.</text>
</comment>
<dbReference type="OrthoDB" id="9763018at2"/>
<evidence type="ECO:0000256" key="8">
    <source>
        <dbReference type="SAM" id="Coils"/>
    </source>
</evidence>